<dbReference type="Proteomes" id="UP000002417">
    <property type="component" value="Chromosome"/>
</dbReference>
<dbReference type="KEGG" id="xau:Xaut_2060"/>
<dbReference type="EMBL" id="CP000781">
    <property type="protein sequence ID" value="ABS67304.1"/>
    <property type="molecule type" value="Genomic_DNA"/>
</dbReference>
<comment type="function">
    <text evidence="2">Functions as a ribosomal silencing factor. Interacts with ribosomal protein uL14 (rplN), blocking formation of intersubunit bridge B8. Prevents association of the 30S and 50S ribosomal subunits and the formation of functional ribosomes, thus repressing translation.</text>
</comment>
<reference evidence="3 4" key="1">
    <citation type="submission" date="2007-07" db="EMBL/GenBank/DDBJ databases">
        <title>Complete sequence of chromosome of Xanthobacter autotrophicus Py2.</title>
        <authorList>
            <consortium name="US DOE Joint Genome Institute"/>
            <person name="Copeland A."/>
            <person name="Lucas S."/>
            <person name="Lapidus A."/>
            <person name="Barry K."/>
            <person name="Glavina del Rio T."/>
            <person name="Hammon N."/>
            <person name="Israni S."/>
            <person name="Dalin E."/>
            <person name="Tice H."/>
            <person name="Pitluck S."/>
            <person name="Sims D."/>
            <person name="Brettin T."/>
            <person name="Bruce D."/>
            <person name="Detter J.C."/>
            <person name="Han C."/>
            <person name="Tapia R."/>
            <person name="Brainard J."/>
            <person name="Schmutz J."/>
            <person name="Larimer F."/>
            <person name="Land M."/>
            <person name="Hauser L."/>
            <person name="Kyrpides N."/>
            <person name="Kim E."/>
            <person name="Ensigns S.A."/>
            <person name="Richardson P."/>
        </authorList>
    </citation>
    <scope>NUCLEOTIDE SEQUENCE [LARGE SCALE GENOMIC DNA]</scope>
    <source>
        <strain evidence="4">ATCC BAA-1158 / Py2</strain>
    </source>
</reference>
<accession>A7IH11</accession>
<keyword evidence="2" id="KW-0963">Cytoplasm</keyword>
<sequence length="142" mass="15359">MPSPPSRGFGPLSTTALLAAAEMTPPATVSRALPDAEEILALVTARLEDDKSEDIVSIDLRGKTSIADYMVIASGRSQRHVGAVAEHLIEALKAAGIKHVRVEGQPACDWVLIDANDVIVHVFQPEVRSFYNIEKMWSGTRP</sequence>
<keyword evidence="2" id="KW-0810">Translation regulation</keyword>
<dbReference type="NCBIfam" id="TIGR00090">
    <property type="entry name" value="rsfS_iojap_ybeB"/>
    <property type="match status" value="1"/>
</dbReference>
<dbReference type="GO" id="GO:0017148">
    <property type="term" value="P:negative regulation of translation"/>
    <property type="evidence" value="ECO:0007669"/>
    <property type="project" value="UniProtKB-UniRule"/>
</dbReference>
<dbReference type="HAMAP" id="MF_01477">
    <property type="entry name" value="Iojap_RsfS"/>
    <property type="match status" value="1"/>
</dbReference>
<dbReference type="eggNOG" id="COG0799">
    <property type="taxonomic scope" value="Bacteria"/>
</dbReference>
<evidence type="ECO:0000256" key="2">
    <source>
        <dbReference type="HAMAP-Rule" id="MF_01477"/>
    </source>
</evidence>
<evidence type="ECO:0000313" key="4">
    <source>
        <dbReference type="Proteomes" id="UP000002417"/>
    </source>
</evidence>
<dbReference type="PhylomeDB" id="A7IH11"/>
<dbReference type="Pfam" id="PF02410">
    <property type="entry name" value="RsfS"/>
    <property type="match status" value="1"/>
</dbReference>
<dbReference type="SUPFAM" id="SSF81301">
    <property type="entry name" value="Nucleotidyltransferase"/>
    <property type="match status" value="1"/>
</dbReference>
<keyword evidence="2" id="KW-0678">Repressor</keyword>
<dbReference type="HOGENOM" id="CLU_092688_6_0_5"/>
<organism evidence="3 4">
    <name type="scientific">Xanthobacter autotrophicus (strain ATCC BAA-1158 / Py2)</name>
    <dbReference type="NCBI Taxonomy" id="78245"/>
    <lineage>
        <taxon>Bacteria</taxon>
        <taxon>Pseudomonadati</taxon>
        <taxon>Pseudomonadota</taxon>
        <taxon>Alphaproteobacteria</taxon>
        <taxon>Hyphomicrobiales</taxon>
        <taxon>Xanthobacteraceae</taxon>
        <taxon>Xanthobacter</taxon>
    </lineage>
</organism>
<dbReference type="InterPro" id="IPR004394">
    <property type="entry name" value="Iojap/RsfS/C7orf30"/>
</dbReference>
<evidence type="ECO:0000256" key="1">
    <source>
        <dbReference type="ARBA" id="ARBA00010574"/>
    </source>
</evidence>
<dbReference type="AlphaFoldDB" id="A7IH11"/>
<proteinExistence type="inferred from homology"/>
<dbReference type="InterPro" id="IPR043519">
    <property type="entry name" value="NT_sf"/>
</dbReference>
<comment type="similarity">
    <text evidence="1 2">Belongs to the Iojap/RsfS family.</text>
</comment>
<dbReference type="STRING" id="78245.Xaut_2060"/>
<dbReference type="GO" id="GO:0043023">
    <property type="term" value="F:ribosomal large subunit binding"/>
    <property type="evidence" value="ECO:0007669"/>
    <property type="project" value="TreeGrafter"/>
</dbReference>
<dbReference type="GO" id="GO:0042256">
    <property type="term" value="P:cytosolic ribosome assembly"/>
    <property type="evidence" value="ECO:0007669"/>
    <property type="project" value="UniProtKB-UniRule"/>
</dbReference>
<protein>
    <recommendedName>
        <fullName evidence="2">Ribosomal silencing factor RsfS</fullName>
    </recommendedName>
</protein>
<dbReference type="PANTHER" id="PTHR21043:SF0">
    <property type="entry name" value="MITOCHONDRIAL ASSEMBLY OF RIBOSOMAL LARGE SUBUNIT PROTEIN 1"/>
    <property type="match status" value="1"/>
</dbReference>
<dbReference type="PANTHER" id="PTHR21043">
    <property type="entry name" value="IOJAP SUPERFAMILY ORTHOLOG"/>
    <property type="match status" value="1"/>
</dbReference>
<dbReference type="Gene3D" id="3.30.460.10">
    <property type="entry name" value="Beta Polymerase, domain 2"/>
    <property type="match status" value="1"/>
</dbReference>
<name>A7IH11_XANP2</name>
<comment type="subunit">
    <text evidence="2">Interacts with ribosomal protein uL14 (rplN).</text>
</comment>
<gene>
    <name evidence="2" type="primary">rsfS</name>
    <name evidence="3" type="ordered locus">Xaut_2060</name>
</gene>
<evidence type="ECO:0000313" key="3">
    <source>
        <dbReference type="EMBL" id="ABS67304.1"/>
    </source>
</evidence>
<dbReference type="GO" id="GO:0090071">
    <property type="term" value="P:negative regulation of ribosome biogenesis"/>
    <property type="evidence" value="ECO:0007669"/>
    <property type="project" value="UniProtKB-UniRule"/>
</dbReference>
<keyword evidence="4" id="KW-1185">Reference proteome</keyword>
<comment type="subcellular location">
    <subcellularLocation>
        <location evidence="2">Cytoplasm</location>
    </subcellularLocation>
</comment>
<dbReference type="GO" id="GO:0005737">
    <property type="term" value="C:cytoplasm"/>
    <property type="evidence" value="ECO:0007669"/>
    <property type="project" value="UniProtKB-SubCell"/>
</dbReference>